<reference evidence="1 2" key="1">
    <citation type="submission" date="2019-05" db="EMBL/GenBank/DDBJ databases">
        <title>Another draft genome of Portunus trituberculatus and its Hox gene families provides insights of decapod evolution.</title>
        <authorList>
            <person name="Jeong J.-H."/>
            <person name="Song I."/>
            <person name="Kim S."/>
            <person name="Choi T."/>
            <person name="Kim D."/>
            <person name="Ryu S."/>
            <person name="Kim W."/>
        </authorList>
    </citation>
    <scope>NUCLEOTIDE SEQUENCE [LARGE SCALE GENOMIC DNA]</scope>
    <source>
        <tissue evidence="1">Muscle</tissue>
    </source>
</reference>
<evidence type="ECO:0000313" key="1">
    <source>
        <dbReference type="EMBL" id="MPC46819.1"/>
    </source>
</evidence>
<keyword evidence="2" id="KW-1185">Reference proteome</keyword>
<proteinExistence type="predicted"/>
<dbReference type="Proteomes" id="UP000324222">
    <property type="component" value="Unassembled WGS sequence"/>
</dbReference>
<dbReference type="EMBL" id="VSRR010007397">
    <property type="protein sequence ID" value="MPC46819.1"/>
    <property type="molecule type" value="Genomic_DNA"/>
</dbReference>
<organism evidence="1 2">
    <name type="scientific">Portunus trituberculatus</name>
    <name type="common">Swimming crab</name>
    <name type="synonym">Neptunus trituberculatus</name>
    <dbReference type="NCBI Taxonomy" id="210409"/>
    <lineage>
        <taxon>Eukaryota</taxon>
        <taxon>Metazoa</taxon>
        <taxon>Ecdysozoa</taxon>
        <taxon>Arthropoda</taxon>
        <taxon>Crustacea</taxon>
        <taxon>Multicrustacea</taxon>
        <taxon>Malacostraca</taxon>
        <taxon>Eumalacostraca</taxon>
        <taxon>Eucarida</taxon>
        <taxon>Decapoda</taxon>
        <taxon>Pleocyemata</taxon>
        <taxon>Brachyura</taxon>
        <taxon>Eubrachyura</taxon>
        <taxon>Portunoidea</taxon>
        <taxon>Portunidae</taxon>
        <taxon>Portuninae</taxon>
        <taxon>Portunus</taxon>
    </lineage>
</organism>
<comment type="caution">
    <text evidence="1">The sequence shown here is derived from an EMBL/GenBank/DDBJ whole genome shotgun (WGS) entry which is preliminary data.</text>
</comment>
<dbReference type="AlphaFoldDB" id="A0A5B7FNJ2"/>
<protein>
    <submittedName>
        <fullName evidence="1">Uncharacterized protein</fullName>
    </submittedName>
</protein>
<gene>
    <name evidence="1" type="ORF">E2C01_040549</name>
</gene>
<evidence type="ECO:0000313" key="2">
    <source>
        <dbReference type="Proteomes" id="UP000324222"/>
    </source>
</evidence>
<accession>A0A5B7FNJ2</accession>
<name>A0A5B7FNJ2_PORTR</name>
<sequence>MVQRAWISGGTTELKEATLRLFRVLESKMTSVSSSEAVRTIMPSGVPMSLVDLIAGDRSPRSCLLVASSVGSE</sequence>